<dbReference type="GO" id="GO:0044550">
    <property type="term" value="P:secondary metabolite biosynthetic process"/>
    <property type="evidence" value="ECO:0007669"/>
    <property type="project" value="UniProtKB-ARBA"/>
</dbReference>
<dbReference type="InterPro" id="IPR050121">
    <property type="entry name" value="Cytochrome_P450_monoxygenase"/>
</dbReference>
<protein>
    <submittedName>
        <fullName evidence="8">Putative P450 monooxygenase</fullName>
    </submittedName>
</protein>
<dbReference type="GO" id="GO:0016705">
    <property type="term" value="F:oxidoreductase activity, acting on paired donors, with incorporation or reduction of molecular oxygen"/>
    <property type="evidence" value="ECO:0007669"/>
    <property type="project" value="InterPro"/>
</dbReference>
<dbReference type="PRINTS" id="PR00385">
    <property type="entry name" value="P450"/>
</dbReference>
<dbReference type="CDD" id="cd11060">
    <property type="entry name" value="CYP57A1-like"/>
    <property type="match status" value="1"/>
</dbReference>
<keyword evidence="4 5" id="KW-0408">Iron</keyword>
<dbReference type="AlphaFoldDB" id="A0A6G1H247"/>
<comment type="cofactor">
    <cofactor evidence="1 5">
        <name>heme</name>
        <dbReference type="ChEBI" id="CHEBI:30413"/>
    </cofactor>
</comment>
<accession>A0A6G1H247</accession>
<reference evidence="8" key="1">
    <citation type="journal article" date="2020" name="Stud. Mycol.">
        <title>101 Dothideomycetes genomes: a test case for predicting lifestyles and emergence of pathogens.</title>
        <authorList>
            <person name="Haridas S."/>
            <person name="Albert R."/>
            <person name="Binder M."/>
            <person name="Bloem J."/>
            <person name="Labutti K."/>
            <person name="Salamov A."/>
            <person name="Andreopoulos B."/>
            <person name="Baker S."/>
            <person name="Barry K."/>
            <person name="Bills G."/>
            <person name="Bluhm B."/>
            <person name="Cannon C."/>
            <person name="Castanera R."/>
            <person name="Culley D."/>
            <person name="Daum C."/>
            <person name="Ezra D."/>
            <person name="Gonzalez J."/>
            <person name="Henrissat B."/>
            <person name="Kuo A."/>
            <person name="Liang C."/>
            <person name="Lipzen A."/>
            <person name="Lutzoni F."/>
            <person name="Magnuson J."/>
            <person name="Mondo S."/>
            <person name="Nolan M."/>
            <person name="Ohm R."/>
            <person name="Pangilinan J."/>
            <person name="Park H.-J."/>
            <person name="Ramirez L."/>
            <person name="Alfaro M."/>
            <person name="Sun H."/>
            <person name="Tritt A."/>
            <person name="Yoshinaga Y."/>
            <person name="Zwiers L.-H."/>
            <person name="Turgeon B."/>
            <person name="Goodwin S."/>
            <person name="Spatafora J."/>
            <person name="Crous P."/>
            <person name="Grigoriev I."/>
        </authorList>
    </citation>
    <scope>NUCLEOTIDE SEQUENCE</scope>
    <source>
        <strain evidence="8">CBS 113979</strain>
    </source>
</reference>
<evidence type="ECO:0000256" key="5">
    <source>
        <dbReference type="PIRSR" id="PIRSR602401-1"/>
    </source>
</evidence>
<dbReference type="SUPFAM" id="SSF48264">
    <property type="entry name" value="Cytochrome P450"/>
    <property type="match status" value="1"/>
</dbReference>
<keyword evidence="7" id="KW-0472">Membrane</keyword>
<dbReference type="GO" id="GO:0020037">
    <property type="term" value="F:heme binding"/>
    <property type="evidence" value="ECO:0007669"/>
    <property type="project" value="InterPro"/>
</dbReference>
<dbReference type="Proteomes" id="UP000800041">
    <property type="component" value="Unassembled WGS sequence"/>
</dbReference>
<dbReference type="InterPro" id="IPR002401">
    <property type="entry name" value="Cyt_P450_E_grp-I"/>
</dbReference>
<dbReference type="PROSITE" id="PS00086">
    <property type="entry name" value="CYTOCHROME_P450"/>
    <property type="match status" value="1"/>
</dbReference>
<organism evidence="8 9">
    <name type="scientific">Aulographum hederae CBS 113979</name>
    <dbReference type="NCBI Taxonomy" id="1176131"/>
    <lineage>
        <taxon>Eukaryota</taxon>
        <taxon>Fungi</taxon>
        <taxon>Dikarya</taxon>
        <taxon>Ascomycota</taxon>
        <taxon>Pezizomycotina</taxon>
        <taxon>Dothideomycetes</taxon>
        <taxon>Pleosporomycetidae</taxon>
        <taxon>Aulographales</taxon>
        <taxon>Aulographaceae</taxon>
    </lineage>
</organism>
<evidence type="ECO:0000256" key="6">
    <source>
        <dbReference type="RuleBase" id="RU000461"/>
    </source>
</evidence>
<evidence type="ECO:0000313" key="8">
    <source>
        <dbReference type="EMBL" id="KAF1987245.1"/>
    </source>
</evidence>
<feature type="transmembrane region" description="Helical" evidence="7">
    <location>
        <begin position="6"/>
        <end position="25"/>
    </location>
</feature>
<keyword evidence="6 8" id="KW-0503">Monooxygenase</keyword>
<evidence type="ECO:0000256" key="1">
    <source>
        <dbReference type="ARBA" id="ARBA00001971"/>
    </source>
</evidence>
<dbReference type="InterPro" id="IPR036396">
    <property type="entry name" value="Cyt_P450_sf"/>
</dbReference>
<keyword evidence="5 6" id="KW-0349">Heme</keyword>
<sequence>MLLLLAYLPYILALAIFVHLLSNYWRLRQVPGPFLANFTDLYRLWVVWSRQSHDIYLDLHKKYGDVVRIGPNCVSVIGPGVKDSIYGIGKGFIKSDYYTPLQNIVNGQRVASLVAMTDEAEQTRTRRPIARAYALTTLVEYAPLVDSTIAVFVSRLDELFANTGNVCDLALWLQLFAFDLIGELTFSKRLGFLASGGDVEGIIASIGKNFDRTSVLGQMPVLDLLWYKNPIYLNVFGKARGPNSVVGFGMRRLEERLNSKNSEMGEESIGMEIKDPELRAKDLERQSGVEKPDFLSRFLELRASENEKDHITDSQLLAHLFMNINAGSDTTASILRAIFYHLLKAPASLQRLWNELDAAVQQGTLSMPFATWPETQALPYLCAVVKEGLRIHPALGLPLERIVPAEGLHVQEYFLPHGTIVGINPWIQQRHPHLFGADAEEWRPERWMPDEGDEDGAERVKVMEHELLVFGAGKRGCLGRNIAMLELHKLLPCLLVRYDFELTEETKSRGWRLRNSWLVGQEGVDVRIRRRNRD</sequence>
<name>A0A6G1H247_9PEZI</name>
<evidence type="ECO:0000256" key="2">
    <source>
        <dbReference type="ARBA" id="ARBA00022723"/>
    </source>
</evidence>
<evidence type="ECO:0000313" key="9">
    <source>
        <dbReference type="Proteomes" id="UP000800041"/>
    </source>
</evidence>
<evidence type="ECO:0000256" key="7">
    <source>
        <dbReference type="SAM" id="Phobius"/>
    </source>
</evidence>
<keyword evidence="3 6" id="KW-0560">Oxidoreductase</keyword>
<dbReference type="EMBL" id="ML977153">
    <property type="protein sequence ID" value="KAF1987245.1"/>
    <property type="molecule type" value="Genomic_DNA"/>
</dbReference>
<comment type="similarity">
    <text evidence="6">Belongs to the cytochrome P450 family.</text>
</comment>
<dbReference type="InterPro" id="IPR017972">
    <property type="entry name" value="Cyt_P450_CS"/>
</dbReference>
<evidence type="ECO:0000256" key="4">
    <source>
        <dbReference type="ARBA" id="ARBA00023004"/>
    </source>
</evidence>
<evidence type="ECO:0000256" key="3">
    <source>
        <dbReference type="ARBA" id="ARBA00023002"/>
    </source>
</evidence>
<dbReference type="InterPro" id="IPR001128">
    <property type="entry name" value="Cyt_P450"/>
</dbReference>
<dbReference type="PANTHER" id="PTHR24305">
    <property type="entry name" value="CYTOCHROME P450"/>
    <property type="match status" value="1"/>
</dbReference>
<keyword evidence="7" id="KW-0812">Transmembrane</keyword>
<dbReference type="Gene3D" id="1.10.630.10">
    <property type="entry name" value="Cytochrome P450"/>
    <property type="match status" value="1"/>
</dbReference>
<proteinExistence type="inferred from homology"/>
<dbReference type="GO" id="GO:0005506">
    <property type="term" value="F:iron ion binding"/>
    <property type="evidence" value="ECO:0007669"/>
    <property type="project" value="InterPro"/>
</dbReference>
<keyword evidence="7" id="KW-1133">Transmembrane helix</keyword>
<dbReference type="PRINTS" id="PR00463">
    <property type="entry name" value="EP450I"/>
</dbReference>
<dbReference type="GO" id="GO:0004497">
    <property type="term" value="F:monooxygenase activity"/>
    <property type="evidence" value="ECO:0007669"/>
    <property type="project" value="UniProtKB-KW"/>
</dbReference>
<keyword evidence="9" id="KW-1185">Reference proteome</keyword>
<dbReference type="OrthoDB" id="3934656at2759"/>
<dbReference type="PANTHER" id="PTHR24305:SF235">
    <property type="entry name" value="CYTOCHROME P450 MONOOXYGENASE APDB-RELATED"/>
    <property type="match status" value="1"/>
</dbReference>
<dbReference type="Pfam" id="PF00067">
    <property type="entry name" value="p450"/>
    <property type="match status" value="1"/>
</dbReference>
<keyword evidence="2 5" id="KW-0479">Metal-binding</keyword>
<gene>
    <name evidence="8" type="ORF">K402DRAFT_330761</name>
</gene>
<feature type="binding site" description="axial binding residue" evidence="5">
    <location>
        <position position="477"/>
    </location>
    <ligand>
        <name>heme</name>
        <dbReference type="ChEBI" id="CHEBI:30413"/>
    </ligand>
    <ligandPart>
        <name>Fe</name>
        <dbReference type="ChEBI" id="CHEBI:18248"/>
    </ligandPart>
</feature>